<evidence type="ECO:0000256" key="1">
    <source>
        <dbReference type="ARBA" id="ARBA00023180"/>
    </source>
</evidence>
<keyword evidence="5" id="KW-1133">Transmembrane helix</keyword>
<reference evidence="9" key="1">
    <citation type="submission" date="2025-08" db="UniProtKB">
        <authorList>
            <consortium name="RefSeq"/>
        </authorList>
    </citation>
    <scope>IDENTIFICATION</scope>
</reference>
<dbReference type="SMART" id="SM00407">
    <property type="entry name" value="IGc1"/>
    <property type="match status" value="1"/>
</dbReference>
<dbReference type="GO" id="GO:0005615">
    <property type="term" value="C:extracellular space"/>
    <property type="evidence" value="ECO:0007669"/>
    <property type="project" value="TreeGrafter"/>
</dbReference>
<sequence>MKSVLPLLLIGFFLHSASTDTHSLKYFYTAVSGDVHFPEFTIVGLVDGVQFMYYDSDMKRVVPKTEWIKEKEGADYWESQTQIATGEQLSFKNNIQIAKERFNQTKSTGVHTYQNMYGCEWDDETGETNGFDQYGYDGKDFLSLDLKNMRYISTAQQALISVQRWNGDRALLENDRQYYTQICTEWLKKYVQYGKSSLERTVSPEVSVLQKGSSSPVECRATGFYPKEVMMSWQKDGQDLNEDVELAETLPNEDGTFQKSSRLTVSTKELAEHQYSCVVDHKSLPERIVKTWDAADNTSIIIGIVVAVIVLVAVIAGVGLFMRKKSKSGPNYGKTSTADSDSDNSGTPVQNA</sequence>
<dbReference type="PROSITE" id="PS50835">
    <property type="entry name" value="IG_LIKE"/>
    <property type="match status" value="1"/>
</dbReference>
<dbReference type="InterPro" id="IPR007110">
    <property type="entry name" value="Ig-like_dom"/>
</dbReference>
<dbReference type="Pfam" id="PF07654">
    <property type="entry name" value="C1-set"/>
    <property type="match status" value="1"/>
</dbReference>
<evidence type="ECO:0000259" key="7">
    <source>
        <dbReference type="PROSITE" id="PS50835"/>
    </source>
</evidence>
<dbReference type="PANTHER" id="PTHR16675:SF237">
    <property type="entry name" value="MHC CLASS I ANTIGEN TRANSCRIPT VARIANT 1-RELATED"/>
    <property type="match status" value="1"/>
</dbReference>
<keyword evidence="1" id="KW-0325">Glycoprotein</keyword>
<dbReference type="InterPro" id="IPR011162">
    <property type="entry name" value="MHC_I/II-like_Ag-recog"/>
</dbReference>
<dbReference type="InterPro" id="IPR050208">
    <property type="entry name" value="MHC_class-I_related"/>
</dbReference>
<dbReference type="PROSITE" id="PS00290">
    <property type="entry name" value="IG_MHC"/>
    <property type="match status" value="1"/>
</dbReference>
<dbReference type="CDD" id="cd07698">
    <property type="entry name" value="IgC1_MHC_I_alpha3"/>
    <property type="match status" value="1"/>
</dbReference>
<accession>A0A6J2UTU4</accession>
<dbReference type="FunFam" id="3.30.500.10:FF:000001">
    <property type="entry name" value="H-2 class I histocompatibility antigen, alpha chain"/>
    <property type="match status" value="1"/>
</dbReference>
<dbReference type="InParanoid" id="A0A6J2UTU4"/>
<proteinExistence type="inferred from homology"/>
<dbReference type="InterPro" id="IPR003006">
    <property type="entry name" value="Ig/MHC_CS"/>
</dbReference>
<dbReference type="RefSeq" id="XP_030623484.1">
    <property type="nucleotide sequence ID" value="XM_030767624.1"/>
</dbReference>
<dbReference type="GO" id="GO:0009897">
    <property type="term" value="C:external side of plasma membrane"/>
    <property type="evidence" value="ECO:0007669"/>
    <property type="project" value="TreeGrafter"/>
</dbReference>
<comment type="similarity">
    <text evidence="3">Belongs to the MHC class I family.</text>
</comment>
<evidence type="ECO:0000256" key="5">
    <source>
        <dbReference type="SAM" id="Phobius"/>
    </source>
</evidence>
<feature type="chain" id="PRO_5026895653" evidence="6">
    <location>
        <begin position="20"/>
        <end position="352"/>
    </location>
</feature>
<gene>
    <name evidence="9" type="primary">LOC115806757</name>
</gene>
<dbReference type="Pfam" id="PF00129">
    <property type="entry name" value="MHC_I"/>
    <property type="match status" value="1"/>
</dbReference>
<evidence type="ECO:0000313" key="8">
    <source>
        <dbReference type="Proteomes" id="UP000504632"/>
    </source>
</evidence>
<keyword evidence="5" id="KW-0812">Transmembrane</keyword>
<dbReference type="Proteomes" id="UP000504632">
    <property type="component" value="Chromosome 1"/>
</dbReference>
<feature type="signal peptide" evidence="6">
    <location>
        <begin position="1"/>
        <end position="19"/>
    </location>
</feature>
<dbReference type="PRINTS" id="PR01638">
    <property type="entry name" value="MHCCLASSI"/>
</dbReference>
<dbReference type="InterPro" id="IPR037055">
    <property type="entry name" value="MHC_I-like_Ag-recog_sf"/>
</dbReference>
<feature type="domain" description="Ig-like" evidence="7">
    <location>
        <begin position="204"/>
        <end position="289"/>
    </location>
</feature>
<dbReference type="Gene3D" id="2.60.40.10">
    <property type="entry name" value="Immunoglobulins"/>
    <property type="match status" value="1"/>
</dbReference>
<dbReference type="InterPro" id="IPR003597">
    <property type="entry name" value="Ig_C1-set"/>
</dbReference>
<dbReference type="PANTHER" id="PTHR16675">
    <property type="entry name" value="MHC CLASS I-RELATED"/>
    <property type="match status" value="1"/>
</dbReference>
<evidence type="ECO:0000313" key="9">
    <source>
        <dbReference type="RefSeq" id="XP_030623484.1"/>
    </source>
</evidence>
<evidence type="ECO:0000256" key="3">
    <source>
        <dbReference type="RuleBase" id="RU004439"/>
    </source>
</evidence>
<keyword evidence="2" id="KW-0393">Immunoglobulin domain</keyword>
<name>A0A6J2UTU4_CHACN</name>
<dbReference type="Gene3D" id="3.30.500.10">
    <property type="entry name" value="MHC class I-like antigen recognition-like"/>
    <property type="match status" value="1"/>
</dbReference>
<evidence type="ECO:0000256" key="2">
    <source>
        <dbReference type="ARBA" id="ARBA00023319"/>
    </source>
</evidence>
<dbReference type="SUPFAM" id="SSF54452">
    <property type="entry name" value="MHC antigen-recognition domain"/>
    <property type="match status" value="1"/>
</dbReference>
<feature type="compositionally biased region" description="Polar residues" evidence="4">
    <location>
        <begin position="333"/>
        <end position="352"/>
    </location>
</feature>
<dbReference type="OrthoDB" id="8936120at2759"/>
<dbReference type="GeneID" id="115806757"/>
<dbReference type="InterPro" id="IPR036179">
    <property type="entry name" value="Ig-like_dom_sf"/>
</dbReference>
<organism evidence="8 9">
    <name type="scientific">Chanos chanos</name>
    <name type="common">Milkfish</name>
    <name type="synonym">Mugil chanos</name>
    <dbReference type="NCBI Taxonomy" id="29144"/>
    <lineage>
        <taxon>Eukaryota</taxon>
        <taxon>Metazoa</taxon>
        <taxon>Chordata</taxon>
        <taxon>Craniata</taxon>
        <taxon>Vertebrata</taxon>
        <taxon>Euteleostomi</taxon>
        <taxon>Actinopterygii</taxon>
        <taxon>Neopterygii</taxon>
        <taxon>Teleostei</taxon>
        <taxon>Ostariophysi</taxon>
        <taxon>Gonorynchiformes</taxon>
        <taxon>Chanidae</taxon>
        <taxon>Chanos</taxon>
    </lineage>
</organism>
<dbReference type="AlphaFoldDB" id="A0A6J2UTU4"/>
<evidence type="ECO:0000256" key="4">
    <source>
        <dbReference type="SAM" id="MobiDB-lite"/>
    </source>
</evidence>
<dbReference type="InterPro" id="IPR011161">
    <property type="entry name" value="MHC_I-like_Ag-recog"/>
</dbReference>
<protein>
    <submittedName>
        <fullName evidence="9">Patr class I histocompatibility antigen, B-1 alpha chain</fullName>
    </submittedName>
</protein>
<dbReference type="InterPro" id="IPR001039">
    <property type="entry name" value="MHC_I_a_a1/a2"/>
</dbReference>
<dbReference type="SUPFAM" id="SSF48726">
    <property type="entry name" value="Immunoglobulin"/>
    <property type="match status" value="1"/>
</dbReference>
<keyword evidence="8" id="KW-1185">Reference proteome</keyword>
<feature type="region of interest" description="Disordered" evidence="4">
    <location>
        <begin position="326"/>
        <end position="352"/>
    </location>
</feature>
<dbReference type="InterPro" id="IPR013783">
    <property type="entry name" value="Ig-like_fold"/>
</dbReference>
<keyword evidence="6" id="KW-0732">Signal</keyword>
<keyword evidence="5" id="KW-0472">Membrane</keyword>
<evidence type="ECO:0000256" key="6">
    <source>
        <dbReference type="SAM" id="SignalP"/>
    </source>
</evidence>
<feature type="transmembrane region" description="Helical" evidence="5">
    <location>
        <begin position="300"/>
        <end position="322"/>
    </location>
</feature>
<dbReference type="GO" id="GO:0006955">
    <property type="term" value="P:immune response"/>
    <property type="evidence" value="ECO:0007669"/>
    <property type="project" value="TreeGrafter"/>
</dbReference>